<evidence type="ECO:0000256" key="1">
    <source>
        <dbReference type="SAM" id="Phobius"/>
    </source>
</evidence>
<feature type="transmembrane region" description="Helical" evidence="1">
    <location>
        <begin position="527"/>
        <end position="546"/>
    </location>
</feature>
<dbReference type="PANTHER" id="PTHR10790:SF51">
    <property type="entry name" value="TETRATRICOPEPTIDE REPEAT PROTEIN"/>
    <property type="match status" value="1"/>
</dbReference>
<dbReference type="Pfam" id="PF10060">
    <property type="entry name" value="DUF2298"/>
    <property type="match status" value="1"/>
</dbReference>
<dbReference type="Proteomes" id="UP000034917">
    <property type="component" value="Unassembled WGS sequence"/>
</dbReference>
<dbReference type="PATRIC" id="fig|1618486.3.peg.965"/>
<feature type="transmembrane region" description="Helical" evidence="1">
    <location>
        <begin position="375"/>
        <end position="393"/>
    </location>
</feature>
<accession>A0A0G0IJQ4</accession>
<sequence length="705" mass="82252">MTWLFTSLNWYFYILIIGLLFFPLTKKIFSRFSFDSGYPFAKTLAVIFVSYAIYVLGTIKFLEFSRMNLFLIISVFLLLNVILGRSQRRRLQNPNEDSGQARMTIIVFEEILFLASFIFWTFIRSQEPSIRSLEKFMDFGFMNSILRSNYFPPKDIWYTPLSINYYYFGHITGAFLIKLTQTIPAVGYNLMLATIFAQGVTQVFSIVTNIIKTYSPKIKALTTIIYGLIGAYIVNLGGNLHTIYLFTKGYPNEKPIPFWEILSKYNPSSYWYPNATRFIPFTIHEFPSYSYVVADLHGHVFDIPFVLLTISVLFLLFTSKKILNSKFLILNSILLGFLTAIHYMTNAFDGPIYILLTIIIFFFLFGLSWKFISSFLILASSFLIFSWPFSAHFTPFVTGIGVNCSPEFLTNIGRIGPFIFEKGNCQASPLWMLFVLWGFFWVNFILFLIVKKQKKQYNNLFLILFSFGTFLIIIPEFFYIKDIYPAHFRANTMFKLGYQAFMIMGIASIITFFMIKQLSFRPKWRNLIMTGVWTLFFFFVAVYPFFSVPSYYGLLNRPIELDGAKWLENDYPEDKEIIDFLNKNEKEQPVILEAQGDSYTDYERISAMTGLPTVAGWWVHEWLWRGSSDVVGKRIPEVVALYQSKDLQETKNLVEKFKIKYIIVSRLEKQKYEELQEAKFNILGRLVFKSSNGLGAIYQINQQPY</sequence>
<feature type="transmembrane region" description="Helical" evidence="1">
    <location>
        <begin position="188"/>
        <end position="211"/>
    </location>
</feature>
<dbReference type="InterPro" id="IPR018746">
    <property type="entry name" value="DUF2298"/>
</dbReference>
<dbReference type="PANTHER" id="PTHR10790">
    <property type="entry name" value="TPR-DOMAIN CONTAINING PROTEIN"/>
    <property type="match status" value="1"/>
</dbReference>
<keyword evidence="1" id="KW-0472">Membrane</keyword>
<feature type="transmembrane region" description="Helical" evidence="1">
    <location>
        <begin position="430"/>
        <end position="449"/>
    </location>
</feature>
<reference evidence="2 3" key="1">
    <citation type="journal article" date="2015" name="Nature">
        <title>rRNA introns, odd ribosomes, and small enigmatic genomes across a large radiation of phyla.</title>
        <authorList>
            <person name="Brown C.T."/>
            <person name="Hug L.A."/>
            <person name="Thomas B.C."/>
            <person name="Sharon I."/>
            <person name="Castelle C.J."/>
            <person name="Singh A."/>
            <person name="Wilkins M.J."/>
            <person name="Williams K.H."/>
            <person name="Banfield J.F."/>
        </authorList>
    </citation>
    <scope>NUCLEOTIDE SEQUENCE [LARGE SCALE GENOMIC DNA]</scope>
</reference>
<dbReference type="EMBL" id="LBSV01000016">
    <property type="protein sequence ID" value="KKQ24444.1"/>
    <property type="molecule type" value="Genomic_DNA"/>
</dbReference>
<feature type="transmembrane region" description="Helical" evidence="1">
    <location>
        <begin position="496"/>
        <end position="515"/>
    </location>
</feature>
<comment type="caution">
    <text evidence="2">The sequence shown here is derived from an EMBL/GenBank/DDBJ whole genome shotgun (WGS) entry which is preliminary data.</text>
</comment>
<name>A0A0G0IJQ4_9BACT</name>
<feature type="transmembrane region" description="Helical" evidence="1">
    <location>
        <begin position="328"/>
        <end position="345"/>
    </location>
</feature>
<protein>
    <recommendedName>
        <fullName evidence="4">YYY membrane protein</fullName>
    </recommendedName>
</protein>
<feature type="transmembrane region" description="Helical" evidence="1">
    <location>
        <begin position="223"/>
        <end position="246"/>
    </location>
</feature>
<feature type="transmembrane region" description="Helical" evidence="1">
    <location>
        <begin position="351"/>
        <end position="368"/>
    </location>
</feature>
<feature type="transmembrane region" description="Helical" evidence="1">
    <location>
        <begin position="296"/>
        <end position="316"/>
    </location>
</feature>
<evidence type="ECO:0008006" key="4">
    <source>
        <dbReference type="Google" id="ProtNLM"/>
    </source>
</evidence>
<feature type="transmembrane region" description="Helical" evidence="1">
    <location>
        <begin position="41"/>
        <end position="61"/>
    </location>
</feature>
<feature type="transmembrane region" description="Helical" evidence="1">
    <location>
        <begin position="12"/>
        <end position="29"/>
    </location>
</feature>
<feature type="transmembrane region" description="Helical" evidence="1">
    <location>
        <begin position="67"/>
        <end position="84"/>
    </location>
</feature>
<evidence type="ECO:0000313" key="2">
    <source>
        <dbReference type="EMBL" id="KKQ24444.1"/>
    </source>
</evidence>
<evidence type="ECO:0000313" key="3">
    <source>
        <dbReference type="Proteomes" id="UP000034917"/>
    </source>
</evidence>
<feature type="transmembrane region" description="Helical" evidence="1">
    <location>
        <begin position="461"/>
        <end position="480"/>
    </location>
</feature>
<feature type="transmembrane region" description="Helical" evidence="1">
    <location>
        <begin position="105"/>
        <end position="123"/>
    </location>
</feature>
<keyword evidence="1" id="KW-0812">Transmembrane</keyword>
<proteinExistence type="predicted"/>
<keyword evidence="1" id="KW-1133">Transmembrane helix</keyword>
<organism evidence="2 3">
    <name type="scientific">Candidatus Roizmanbacteria bacterium GW2011_GWC2_37_13</name>
    <dbReference type="NCBI Taxonomy" id="1618486"/>
    <lineage>
        <taxon>Bacteria</taxon>
        <taxon>Candidatus Roizmaniibacteriota</taxon>
    </lineage>
</organism>
<dbReference type="AlphaFoldDB" id="A0A0G0IJQ4"/>
<gene>
    <name evidence="2" type="ORF">US40_C0016G0006</name>
</gene>